<evidence type="ECO:0000259" key="5">
    <source>
        <dbReference type="Pfam" id="PF01068"/>
    </source>
</evidence>
<accession>A0ABV2EEJ7</accession>
<dbReference type="GO" id="GO:0016874">
    <property type="term" value="F:ligase activity"/>
    <property type="evidence" value="ECO:0007669"/>
    <property type="project" value="UniProtKB-KW"/>
</dbReference>
<evidence type="ECO:0000313" key="7">
    <source>
        <dbReference type="EMBL" id="MET3525453.1"/>
    </source>
</evidence>
<dbReference type="PANTHER" id="PTHR45674:SF4">
    <property type="entry name" value="DNA LIGASE 1"/>
    <property type="match status" value="1"/>
</dbReference>
<dbReference type="NCBIfam" id="NF006078">
    <property type="entry name" value="PRK08224.1"/>
    <property type="match status" value="1"/>
</dbReference>
<dbReference type="Gene3D" id="3.30.1490.70">
    <property type="match status" value="1"/>
</dbReference>
<dbReference type="InterPro" id="IPR012340">
    <property type="entry name" value="NA-bd_OB-fold"/>
</dbReference>
<dbReference type="EC" id="6.5.1.1" evidence="2"/>
<evidence type="ECO:0000256" key="2">
    <source>
        <dbReference type="ARBA" id="ARBA00012727"/>
    </source>
</evidence>
<keyword evidence="3 7" id="KW-0436">Ligase</keyword>
<dbReference type="EMBL" id="JBEPLU010000001">
    <property type="protein sequence ID" value="MET3525453.1"/>
    <property type="molecule type" value="Genomic_DNA"/>
</dbReference>
<reference evidence="7 8" key="1">
    <citation type="submission" date="2024-06" db="EMBL/GenBank/DDBJ databases">
        <title>Genomic Encyclopedia of Type Strains, Phase IV (KMG-IV): sequencing the most valuable type-strain genomes for metagenomic binning, comparative biology and taxonomic classification.</title>
        <authorList>
            <person name="Goeker M."/>
        </authorList>
    </citation>
    <scope>NUCLEOTIDE SEQUENCE [LARGE SCALE GENOMIC DNA]</scope>
    <source>
        <strain evidence="7 8">DSM 17809</strain>
    </source>
</reference>
<feature type="domain" description="DNA ligase ATP-dependent C-terminal" evidence="6">
    <location>
        <begin position="223"/>
        <end position="323"/>
    </location>
</feature>
<dbReference type="InterPro" id="IPR044119">
    <property type="entry name" value="Adenylation_LigC-like"/>
</dbReference>
<dbReference type="InterPro" id="IPR044117">
    <property type="entry name" value="OBF_LigC-like"/>
</dbReference>
<dbReference type="CDD" id="cd07905">
    <property type="entry name" value="Adenylation_DNA_ligase_LigC"/>
    <property type="match status" value="1"/>
</dbReference>
<evidence type="ECO:0000313" key="8">
    <source>
        <dbReference type="Proteomes" id="UP001549110"/>
    </source>
</evidence>
<dbReference type="PANTHER" id="PTHR45674">
    <property type="entry name" value="DNA LIGASE 1/3 FAMILY MEMBER"/>
    <property type="match status" value="1"/>
</dbReference>
<proteinExistence type="inferred from homology"/>
<evidence type="ECO:0000256" key="1">
    <source>
        <dbReference type="ARBA" id="ARBA00007572"/>
    </source>
</evidence>
<evidence type="ECO:0000259" key="6">
    <source>
        <dbReference type="Pfam" id="PF04679"/>
    </source>
</evidence>
<dbReference type="CDD" id="cd07970">
    <property type="entry name" value="OBF_DNA_ligase_LigC"/>
    <property type="match status" value="1"/>
</dbReference>
<comment type="similarity">
    <text evidence="1">Belongs to the ATP-dependent DNA ligase family.</text>
</comment>
<dbReference type="Gene3D" id="3.30.470.30">
    <property type="entry name" value="DNA ligase/mRNA capping enzyme"/>
    <property type="match status" value="1"/>
</dbReference>
<keyword evidence="8" id="KW-1185">Reference proteome</keyword>
<dbReference type="Proteomes" id="UP001549110">
    <property type="component" value="Unassembled WGS sequence"/>
</dbReference>
<comment type="caution">
    <text evidence="7">The sequence shown here is derived from an EMBL/GenBank/DDBJ whole genome shotgun (WGS) entry which is preliminary data.</text>
</comment>
<sequence length="347" mass="38442">MPPAAPAAPSLDLEPMEALLVERLPGDEGWRFEPKWDGFRCLAFRSDGEVELRSKSGKPLGRYFPEIVRMLGSLPAQRFVLDGELTIAIDGRLSFEALQMRLHPAASRVSRLARETPAQYVLFDCLADAQGRNLMGQPLTVRRRALEKLFGDLGDRPELRLSPQSADLAQARRWLAGSGADLDGVIAKRADDPYRPGERAMLKIKRLRTADCVVGGFRYASDAREVGSLLLGLYDDAGLLDHVGFTSGLARAERPALTRRLEALAEPPGFTGKAPGGPSRWTTERTAEWTPLRPELVVEVRYDHVTGDRFRHGTRLLRWRPDKAPRQCRMDQLAAPAAVDAVEQAMG</sequence>
<dbReference type="InterPro" id="IPR050191">
    <property type="entry name" value="ATP-dep_DNA_ligase"/>
</dbReference>
<evidence type="ECO:0000256" key="3">
    <source>
        <dbReference type="ARBA" id="ARBA00022598"/>
    </source>
</evidence>
<dbReference type="SUPFAM" id="SSF56091">
    <property type="entry name" value="DNA ligase/mRNA capping enzyme, catalytic domain"/>
    <property type="match status" value="1"/>
</dbReference>
<dbReference type="Pfam" id="PF04679">
    <property type="entry name" value="DNA_ligase_A_C"/>
    <property type="match status" value="1"/>
</dbReference>
<feature type="domain" description="ATP-dependent DNA ligase family profile" evidence="5">
    <location>
        <begin position="28"/>
        <end position="205"/>
    </location>
</feature>
<dbReference type="Pfam" id="PF01068">
    <property type="entry name" value="DNA_ligase_A_M"/>
    <property type="match status" value="1"/>
</dbReference>
<comment type="catalytic activity">
    <reaction evidence="4">
        <text>ATP + (deoxyribonucleotide)n-3'-hydroxyl + 5'-phospho-(deoxyribonucleotide)m = (deoxyribonucleotide)n+m + AMP + diphosphate.</text>
        <dbReference type="EC" id="6.5.1.1"/>
    </reaction>
</comment>
<dbReference type="RefSeq" id="WP_354297142.1">
    <property type="nucleotide sequence ID" value="NZ_JBEPLU010000001.1"/>
</dbReference>
<protein>
    <recommendedName>
        <fullName evidence="2">DNA ligase (ATP)</fullName>
        <ecNumber evidence="2">6.5.1.1</ecNumber>
    </recommendedName>
</protein>
<gene>
    <name evidence="7" type="ORF">ABID41_000548</name>
</gene>
<organism evidence="7 8">
    <name type="scientific">Phenylobacterium koreense</name>
    <dbReference type="NCBI Taxonomy" id="266125"/>
    <lineage>
        <taxon>Bacteria</taxon>
        <taxon>Pseudomonadati</taxon>
        <taxon>Pseudomonadota</taxon>
        <taxon>Alphaproteobacteria</taxon>
        <taxon>Caulobacterales</taxon>
        <taxon>Caulobacteraceae</taxon>
        <taxon>Phenylobacterium</taxon>
    </lineage>
</organism>
<dbReference type="SUPFAM" id="SSF50249">
    <property type="entry name" value="Nucleic acid-binding proteins"/>
    <property type="match status" value="1"/>
</dbReference>
<dbReference type="InterPro" id="IPR012310">
    <property type="entry name" value="DNA_ligase_ATP-dep_cent"/>
</dbReference>
<evidence type="ECO:0000256" key="4">
    <source>
        <dbReference type="ARBA" id="ARBA00034003"/>
    </source>
</evidence>
<dbReference type="Gene3D" id="2.40.50.140">
    <property type="entry name" value="Nucleic acid-binding proteins"/>
    <property type="match status" value="1"/>
</dbReference>
<name>A0ABV2EEJ7_9CAUL</name>
<dbReference type="InterPro" id="IPR012309">
    <property type="entry name" value="DNA_ligase_ATP-dep_C"/>
</dbReference>